<organism evidence="1 2">
    <name type="scientific">Companilactobacillus tucceti DSM 20183</name>
    <dbReference type="NCBI Taxonomy" id="1423811"/>
    <lineage>
        <taxon>Bacteria</taxon>
        <taxon>Bacillati</taxon>
        <taxon>Bacillota</taxon>
        <taxon>Bacilli</taxon>
        <taxon>Lactobacillales</taxon>
        <taxon>Lactobacillaceae</taxon>
        <taxon>Companilactobacillus</taxon>
    </lineage>
</organism>
<comment type="caution">
    <text evidence="1">The sequence shown here is derived from an EMBL/GenBank/DDBJ whole genome shotgun (WGS) entry which is preliminary data.</text>
</comment>
<dbReference type="AlphaFoldDB" id="A0A0R1IXC1"/>
<dbReference type="OrthoDB" id="274805at2"/>
<dbReference type="STRING" id="1423811.FC72_GL001059"/>
<name>A0A0R1IXC1_9LACO</name>
<gene>
    <name evidence="1" type="ORF">FC72_GL001059</name>
</gene>
<evidence type="ECO:0000313" key="1">
    <source>
        <dbReference type="EMBL" id="KRK63822.1"/>
    </source>
</evidence>
<protein>
    <submittedName>
        <fullName evidence="1">Uncharacterized protein</fullName>
    </submittedName>
</protein>
<dbReference type="EMBL" id="AZDG01000021">
    <property type="protein sequence ID" value="KRK63822.1"/>
    <property type="molecule type" value="Genomic_DNA"/>
</dbReference>
<reference evidence="1 2" key="1">
    <citation type="journal article" date="2015" name="Genome Announc.">
        <title>Expanding the biotechnology potential of lactobacilli through comparative genomics of 213 strains and associated genera.</title>
        <authorList>
            <person name="Sun Z."/>
            <person name="Harris H.M."/>
            <person name="McCann A."/>
            <person name="Guo C."/>
            <person name="Argimon S."/>
            <person name="Zhang W."/>
            <person name="Yang X."/>
            <person name="Jeffery I.B."/>
            <person name="Cooney J.C."/>
            <person name="Kagawa T.F."/>
            <person name="Liu W."/>
            <person name="Song Y."/>
            <person name="Salvetti E."/>
            <person name="Wrobel A."/>
            <person name="Rasinkangas P."/>
            <person name="Parkhill J."/>
            <person name="Rea M.C."/>
            <person name="O'Sullivan O."/>
            <person name="Ritari J."/>
            <person name="Douillard F.P."/>
            <person name="Paul Ross R."/>
            <person name="Yang R."/>
            <person name="Briner A.E."/>
            <person name="Felis G.E."/>
            <person name="de Vos W.M."/>
            <person name="Barrangou R."/>
            <person name="Klaenhammer T.R."/>
            <person name="Caufield P.W."/>
            <person name="Cui Y."/>
            <person name="Zhang H."/>
            <person name="O'Toole P.W."/>
        </authorList>
    </citation>
    <scope>NUCLEOTIDE SEQUENCE [LARGE SCALE GENOMIC DNA]</scope>
    <source>
        <strain evidence="1 2">DSM 20183</strain>
    </source>
</reference>
<dbReference type="Proteomes" id="UP000050929">
    <property type="component" value="Unassembled WGS sequence"/>
</dbReference>
<accession>A0A0R1IXC1</accession>
<sequence length="181" mass="21019">MEEYCIPVYHVNDRDIVEEFVNNNGFYNSHDHGEWAGSGMYFWDNISNAYYWKKQRENRGNDNSFLICKAKLMYNDDSILDLTDKNTRIAFNNAWQMLENAYKKCYGKSAIGYVPASAKIDFIISEIMTDKEIVKIIATYRPKSKSGNTIYVSKNYPSVDESAKVIICVRENTRLSSRQLI</sequence>
<evidence type="ECO:0000313" key="2">
    <source>
        <dbReference type="Proteomes" id="UP000050929"/>
    </source>
</evidence>
<proteinExistence type="predicted"/>
<dbReference type="RefSeq" id="WP_057766883.1">
    <property type="nucleotide sequence ID" value="NZ_AZDG01000021.1"/>
</dbReference>
<keyword evidence="2" id="KW-1185">Reference proteome</keyword>
<dbReference type="PATRIC" id="fig|1423811.3.peg.1072"/>